<feature type="binding site" evidence="7">
    <location>
        <position position="394"/>
    </location>
    <ligand>
        <name>[4Fe-4S] cluster</name>
        <dbReference type="ChEBI" id="CHEBI:49883"/>
    </ligand>
</feature>
<evidence type="ECO:0000256" key="8">
    <source>
        <dbReference type="PIRNR" id="PIRNR000485"/>
    </source>
</evidence>
<feature type="binding site" evidence="7">
    <location>
        <position position="358"/>
    </location>
    <ligand>
        <name>Mg(2+)</name>
        <dbReference type="ChEBI" id="CHEBI:18420"/>
    </ligand>
</feature>
<comment type="caution">
    <text evidence="10">The sequence shown here is derived from an EMBL/GenBank/DDBJ whole genome shotgun (WGS) entry which is preliminary data.</text>
</comment>
<feature type="binding site" evidence="7">
    <location>
        <position position="295"/>
    </location>
    <ligand>
        <name>Mg(2+)</name>
        <dbReference type="ChEBI" id="CHEBI:18420"/>
    </ligand>
</feature>
<keyword evidence="7" id="KW-0408">Iron</keyword>
<evidence type="ECO:0000256" key="7">
    <source>
        <dbReference type="HAMAP-Rule" id="MF_01931"/>
    </source>
</evidence>
<accession>A0ABS4G6Z3</accession>
<dbReference type="Gene3D" id="3.40.50.2020">
    <property type="match status" value="1"/>
</dbReference>
<dbReference type="SUPFAM" id="SSF56235">
    <property type="entry name" value="N-terminal nucleophile aminohydrolases (Ntn hydrolases)"/>
    <property type="match status" value="1"/>
</dbReference>
<comment type="cofactor">
    <cofactor evidence="7">
        <name>Mg(2+)</name>
        <dbReference type="ChEBI" id="CHEBI:18420"/>
    </cofactor>
    <text evidence="7">Binds 1 Mg(2+) ion per subunit.</text>
</comment>
<dbReference type="CDD" id="cd00715">
    <property type="entry name" value="GPATase_N"/>
    <property type="match status" value="1"/>
</dbReference>
<dbReference type="PROSITE" id="PS51278">
    <property type="entry name" value="GATASE_TYPE_2"/>
    <property type="match status" value="1"/>
</dbReference>
<dbReference type="PIRSF" id="PIRSF000485">
    <property type="entry name" value="Amd_phspho_trans"/>
    <property type="match status" value="1"/>
</dbReference>
<keyword evidence="7" id="KW-0411">Iron-sulfur</keyword>
<dbReference type="RefSeq" id="WP_425348052.1">
    <property type="nucleotide sequence ID" value="NZ_JAGGKC010000028.1"/>
</dbReference>
<dbReference type="PANTHER" id="PTHR11907">
    <property type="entry name" value="AMIDOPHOSPHORIBOSYLTRANSFERASE"/>
    <property type="match status" value="1"/>
</dbReference>
<evidence type="ECO:0000256" key="3">
    <source>
        <dbReference type="ARBA" id="ARBA00022676"/>
    </source>
</evidence>
<dbReference type="NCBIfam" id="TIGR01134">
    <property type="entry name" value="purF"/>
    <property type="match status" value="1"/>
</dbReference>
<feature type="active site" description="Nucleophile" evidence="7">
    <location>
        <position position="13"/>
    </location>
</feature>
<dbReference type="Pfam" id="PF13537">
    <property type="entry name" value="GATase_7"/>
    <property type="match status" value="1"/>
</dbReference>
<dbReference type="InterPro" id="IPR005854">
    <property type="entry name" value="PurF"/>
</dbReference>
<evidence type="ECO:0000313" key="10">
    <source>
        <dbReference type="EMBL" id="MBP1920337.1"/>
    </source>
</evidence>
<feature type="binding site" evidence="7">
    <location>
        <position position="443"/>
    </location>
    <ligand>
        <name>[4Fe-4S] cluster</name>
        <dbReference type="ChEBI" id="CHEBI:49883"/>
    </ligand>
</feature>
<dbReference type="InterPro" id="IPR029057">
    <property type="entry name" value="PRTase-like"/>
</dbReference>
<dbReference type="InterPro" id="IPR017932">
    <property type="entry name" value="GATase_2_dom"/>
</dbReference>
<dbReference type="InterPro" id="IPR035584">
    <property type="entry name" value="PurF_N"/>
</dbReference>
<evidence type="ECO:0000256" key="4">
    <source>
        <dbReference type="ARBA" id="ARBA00022679"/>
    </source>
</evidence>
<comment type="pathway">
    <text evidence="1 7 8">Purine metabolism; IMP biosynthesis via de novo pathway; N(1)-(5-phospho-D-ribosyl)glycinamide from 5-phospho-alpha-D-ribose 1-diphosphate: step 1/2.</text>
</comment>
<protein>
    <recommendedName>
        <fullName evidence="7">Amidophosphoribosyltransferase</fullName>
        <shortName evidence="7">ATase</shortName>
        <ecNumber evidence="7">2.4.2.14</ecNumber>
    </recommendedName>
    <alternativeName>
        <fullName evidence="7">Glutamine phosphoribosylpyrophosphate amidotransferase</fullName>
        <shortName evidence="7">GPATase</shortName>
    </alternativeName>
</protein>
<evidence type="ECO:0000256" key="1">
    <source>
        <dbReference type="ARBA" id="ARBA00005209"/>
    </source>
</evidence>
<dbReference type="EMBL" id="JAGGKC010000028">
    <property type="protein sequence ID" value="MBP1920337.1"/>
    <property type="molecule type" value="Genomic_DNA"/>
</dbReference>
<keyword evidence="4 7" id="KW-0808">Transferase</keyword>
<dbReference type="Pfam" id="PF00156">
    <property type="entry name" value="Pribosyltran"/>
    <property type="match status" value="1"/>
</dbReference>
<organism evidence="10 11">
    <name type="scientific">Youngiibacter multivorans</name>
    <dbReference type="NCBI Taxonomy" id="937251"/>
    <lineage>
        <taxon>Bacteria</taxon>
        <taxon>Bacillati</taxon>
        <taxon>Bacillota</taxon>
        <taxon>Clostridia</taxon>
        <taxon>Eubacteriales</taxon>
        <taxon>Clostridiaceae</taxon>
        <taxon>Youngiibacter</taxon>
    </lineage>
</organism>
<feature type="binding site" evidence="7">
    <location>
        <position position="248"/>
    </location>
    <ligand>
        <name>[4Fe-4S] cluster</name>
        <dbReference type="ChEBI" id="CHEBI:49883"/>
    </ligand>
</feature>
<dbReference type="EC" id="2.4.2.14" evidence="7"/>
<comment type="similarity">
    <text evidence="2 7 8">In the C-terminal section; belongs to the purine/pyrimidine phosphoribosyltransferase family.</text>
</comment>
<comment type="function">
    <text evidence="7">Catalyzes the formation of phosphoribosylamine from phosphoribosylpyrophosphate (PRPP) and glutamine.</text>
</comment>
<dbReference type="InterPro" id="IPR000836">
    <property type="entry name" value="PRTase_dom"/>
</dbReference>
<dbReference type="GO" id="GO:0004044">
    <property type="term" value="F:amidophosphoribosyltransferase activity"/>
    <property type="evidence" value="ECO:0007669"/>
    <property type="project" value="UniProtKB-EC"/>
</dbReference>
<keyword evidence="7" id="KW-0004">4Fe-4S</keyword>
<evidence type="ECO:0000256" key="5">
    <source>
        <dbReference type="ARBA" id="ARBA00022755"/>
    </source>
</evidence>
<keyword evidence="11" id="KW-1185">Reference proteome</keyword>
<dbReference type="Proteomes" id="UP001519271">
    <property type="component" value="Unassembled WGS sequence"/>
</dbReference>
<keyword evidence="6 7" id="KW-0315">Glutamine amidotransferase</keyword>
<dbReference type="InterPro" id="IPR029055">
    <property type="entry name" value="Ntn_hydrolases_N"/>
</dbReference>
<evidence type="ECO:0000256" key="2">
    <source>
        <dbReference type="ARBA" id="ARBA00010138"/>
    </source>
</evidence>
<keyword evidence="5 7" id="KW-0658">Purine biosynthesis</keyword>
<evidence type="ECO:0000313" key="11">
    <source>
        <dbReference type="Proteomes" id="UP001519271"/>
    </source>
</evidence>
<dbReference type="Gene3D" id="3.60.20.10">
    <property type="entry name" value="Glutamine Phosphoribosylpyrophosphate, subunit 1, domain 1"/>
    <property type="match status" value="1"/>
</dbReference>
<keyword evidence="3 7" id="KW-0328">Glycosyltransferase</keyword>
<feature type="domain" description="Glutamine amidotransferase type-2" evidence="9">
    <location>
        <begin position="13"/>
        <end position="232"/>
    </location>
</feature>
<dbReference type="SUPFAM" id="SSF53271">
    <property type="entry name" value="PRTase-like"/>
    <property type="match status" value="1"/>
</dbReference>
<dbReference type="HAMAP" id="MF_01931">
    <property type="entry name" value="PurF"/>
    <property type="match status" value="1"/>
</dbReference>
<comment type="cofactor">
    <cofactor evidence="7">
        <name>[4Fe-4S] cluster</name>
        <dbReference type="ChEBI" id="CHEBI:49883"/>
    </cofactor>
    <text evidence="7">Binds 1 [4Fe-4S] cluster per subunit.</text>
</comment>
<evidence type="ECO:0000256" key="6">
    <source>
        <dbReference type="ARBA" id="ARBA00022962"/>
    </source>
</evidence>
<sequence length="466" mass="50779">MMFINDDKFKEECGVFGISSKGKNAAYAVFDGLYALQHRGQESAGIASVYNSEIIVRKKMGLVAEAIDKCDLEDLKGEIAIGHVRYSTQGDSNVINAQPLTSKSKHGSMAVAHNGTLVNADVIRSLLEDGGSVFTTETDSEVILNLITRALPKGPEKAIMDTVKTVKGSFALVIAYRNKLIGIRDPHGIRPLCIGTKNGDYILASESCAIDTVGGTLLRDVEAGEMVVIEDGVLTSYVYSEKTKGQTCSFEYIYFARPDSVIDGISVHSLRVKTGEELFKEHPIEADVVIGVPDSGLAAAIGYSRASGIPFDIGFSKNKYIGRSFIAPSQEERERVVSLKLNAQKEVVKGKRVVLIDDSIVRGTTSRYLVDLLYRAGATEVHFRVSSPMVKYPCYFGIDTPYRKHLIAAVMTKDEIRDHIGCTSLEYISKSGLVRSLGRDSFCTGCFTGVYPLGAPSEFMEVFNNA</sequence>
<proteinExistence type="inferred from homology"/>
<feature type="binding site" evidence="7">
    <location>
        <position position="446"/>
    </location>
    <ligand>
        <name>[4Fe-4S] cluster</name>
        <dbReference type="ChEBI" id="CHEBI:49883"/>
    </ligand>
</feature>
<keyword evidence="7" id="KW-0460">Magnesium</keyword>
<feature type="binding site" evidence="7">
    <location>
        <position position="357"/>
    </location>
    <ligand>
        <name>Mg(2+)</name>
        <dbReference type="ChEBI" id="CHEBI:18420"/>
    </ligand>
</feature>
<comment type="catalytic activity">
    <reaction evidence="7 8">
        <text>5-phospho-beta-D-ribosylamine + L-glutamate + diphosphate = 5-phospho-alpha-D-ribose 1-diphosphate + L-glutamine + H2O</text>
        <dbReference type="Rhea" id="RHEA:14905"/>
        <dbReference type="ChEBI" id="CHEBI:15377"/>
        <dbReference type="ChEBI" id="CHEBI:29985"/>
        <dbReference type="ChEBI" id="CHEBI:33019"/>
        <dbReference type="ChEBI" id="CHEBI:58017"/>
        <dbReference type="ChEBI" id="CHEBI:58359"/>
        <dbReference type="ChEBI" id="CHEBI:58681"/>
        <dbReference type="EC" id="2.4.2.14"/>
    </reaction>
</comment>
<keyword evidence="7" id="KW-0479">Metal-binding</keyword>
<gene>
    <name evidence="7" type="primary">purF</name>
    <name evidence="10" type="ORF">J2Z34_002848</name>
</gene>
<reference evidence="10 11" key="1">
    <citation type="submission" date="2021-03" db="EMBL/GenBank/DDBJ databases">
        <title>Genomic Encyclopedia of Type Strains, Phase IV (KMG-IV): sequencing the most valuable type-strain genomes for metagenomic binning, comparative biology and taxonomic classification.</title>
        <authorList>
            <person name="Goeker M."/>
        </authorList>
    </citation>
    <scope>NUCLEOTIDE SEQUENCE [LARGE SCALE GENOMIC DNA]</scope>
    <source>
        <strain evidence="10 11">DSM 6139</strain>
    </source>
</reference>
<name>A0ABS4G6Z3_9CLOT</name>
<dbReference type="CDD" id="cd06223">
    <property type="entry name" value="PRTases_typeI"/>
    <property type="match status" value="1"/>
</dbReference>
<evidence type="ECO:0000259" key="9">
    <source>
        <dbReference type="PROSITE" id="PS51278"/>
    </source>
</evidence>